<reference evidence="8" key="1">
    <citation type="submission" date="2020-10" db="EMBL/GenBank/DDBJ databases">
        <authorList>
            <person name="Gilroy R."/>
        </authorList>
    </citation>
    <scope>NUCLEOTIDE SEQUENCE</scope>
    <source>
        <strain evidence="8">6919</strain>
    </source>
</reference>
<dbReference type="InterPro" id="IPR042177">
    <property type="entry name" value="Cell/Rod_1"/>
</dbReference>
<dbReference type="Pfam" id="PF04085">
    <property type="entry name" value="MreC"/>
    <property type="match status" value="1"/>
</dbReference>
<accession>A0A9D9INR6</accession>
<dbReference type="GO" id="GO:0008360">
    <property type="term" value="P:regulation of cell shape"/>
    <property type="evidence" value="ECO:0007669"/>
    <property type="project" value="UniProtKB-KW"/>
</dbReference>
<evidence type="ECO:0000313" key="9">
    <source>
        <dbReference type="Proteomes" id="UP000823598"/>
    </source>
</evidence>
<dbReference type="NCBIfam" id="NF010532">
    <property type="entry name" value="PRK13922.9-3"/>
    <property type="match status" value="1"/>
</dbReference>
<evidence type="ECO:0000256" key="3">
    <source>
        <dbReference type="ARBA" id="ARBA00022960"/>
    </source>
</evidence>
<dbReference type="EMBL" id="JADIMC010000045">
    <property type="protein sequence ID" value="MBO8476123.1"/>
    <property type="molecule type" value="Genomic_DNA"/>
</dbReference>
<dbReference type="PANTHER" id="PTHR34138:SF1">
    <property type="entry name" value="CELL SHAPE-DETERMINING PROTEIN MREC"/>
    <property type="match status" value="1"/>
</dbReference>
<dbReference type="Proteomes" id="UP000823598">
    <property type="component" value="Unassembled WGS sequence"/>
</dbReference>
<evidence type="ECO:0000256" key="4">
    <source>
        <dbReference type="ARBA" id="ARBA00032089"/>
    </source>
</evidence>
<evidence type="ECO:0000256" key="2">
    <source>
        <dbReference type="ARBA" id="ARBA00013855"/>
    </source>
</evidence>
<organism evidence="8 9">
    <name type="scientific">Candidatus Limisoma faecipullorum</name>
    <dbReference type="NCBI Taxonomy" id="2840854"/>
    <lineage>
        <taxon>Bacteria</taxon>
        <taxon>Pseudomonadati</taxon>
        <taxon>Bacteroidota</taxon>
        <taxon>Bacteroidia</taxon>
        <taxon>Bacteroidales</taxon>
        <taxon>Candidatus Limisoma</taxon>
    </lineage>
</organism>
<protein>
    <recommendedName>
        <fullName evidence="2">Cell shape-determining protein MreC</fullName>
    </recommendedName>
    <alternativeName>
        <fullName evidence="4">Cell shape protein MreC</fullName>
    </alternativeName>
</protein>
<sequence>MRNLISFLIRHSSWFVFLLYVFISLFLLFQNNPYQQYVYLTSANSASASIYKVVSGVTSYFNLQSINNDLQERNALLEMEVINLKRQLDDCKIRMIADSISLPDSVAQSYEYYFAGVINNSVSRPMNYITIDKGSSDGIEPEMGVVDQNGVVGIVSVVSKHAARVISLLNPNMKLSCKVKGSDYFGSLYWDGVSPHFAVLEEMPRHVVYQKGDTIVTSGYSAVFPEGLIVGVIESGMKTNDDNFIALRVRLSTDFTRLSTVRAIKSNLSDELKEIETEG</sequence>
<feature type="domain" description="Rod shape-determining protein MreC beta-barrel core" evidence="7">
    <location>
        <begin position="117"/>
        <end position="262"/>
    </location>
</feature>
<dbReference type="Gene3D" id="2.40.10.350">
    <property type="entry name" value="Rod shape-determining protein MreC, domain 2"/>
    <property type="match status" value="1"/>
</dbReference>
<keyword evidence="3" id="KW-0133">Cell shape</keyword>
<keyword evidence="6" id="KW-0812">Transmembrane</keyword>
<keyword evidence="6" id="KW-1133">Transmembrane helix</keyword>
<dbReference type="Gene3D" id="2.40.10.340">
    <property type="entry name" value="Rod shape-determining protein MreC, domain 1"/>
    <property type="match status" value="1"/>
</dbReference>
<evidence type="ECO:0000313" key="8">
    <source>
        <dbReference type="EMBL" id="MBO8476123.1"/>
    </source>
</evidence>
<evidence type="ECO:0000259" key="7">
    <source>
        <dbReference type="Pfam" id="PF04085"/>
    </source>
</evidence>
<gene>
    <name evidence="8" type="primary">mreC</name>
    <name evidence="8" type="ORF">IAB88_03930</name>
</gene>
<comment type="caution">
    <text evidence="8">The sequence shown here is derived from an EMBL/GenBank/DDBJ whole genome shotgun (WGS) entry which is preliminary data.</text>
</comment>
<dbReference type="InterPro" id="IPR042175">
    <property type="entry name" value="Cell/Rod_MreC_2"/>
</dbReference>
<dbReference type="PANTHER" id="PTHR34138">
    <property type="entry name" value="CELL SHAPE-DETERMINING PROTEIN MREC"/>
    <property type="match status" value="1"/>
</dbReference>
<evidence type="ECO:0000256" key="1">
    <source>
        <dbReference type="ARBA" id="ARBA00009369"/>
    </source>
</evidence>
<reference evidence="8" key="2">
    <citation type="journal article" date="2021" name="PeerJ">
        <title>Extensive microbial diversity within the chicken gut microbiome revealed by metagenomics and culture.</title>
        <authorList>
            <person name="Gilroy R."/>
            <person name="Ravi A."/>
            <person name="Getino M."/>
            <person name="Pursley I."/>
            <person name="Horton D.L."/>
            <person name="Alikhan N.F."/>
            <person name="Baker D."/>
            <person name="Gharbi K."/>
            <person name="Hall N."/>
            <person name="Watson M."/>
            <person name="Adriaenssens E.M."/>
            <person name="Foster-Nyarko E."/>
            <person name="Jarju S."/>
            <person name="Secka A."/>
            <person name="Antonio M."/>
            <person name="Oren A."/>
            <person name="Chaudhuri R.R."/>
            <person name="La Ragione R."/>
            <person name="Hildebrand F."/>
            <person name="Pallen M.J."/>
        </authorList>
    </citation>
    <scope>NUCLEOTIDE SEQUENCE</scope>
    <source>
        <strain evidence="8">6919</strain>
    </source>
</reference>
<keyword evidence="5" id="KW-0175">Coiled coil</keyword>
<evidence type="ECO:0000256" key="6">
    <source>
        <dbReference type="SAM" id="Phobius"/>
    </source>
</evidence>
<feature type="transmembrane region" description="Helical" evidence="6">
    <location>
        <begin position="12"/>
        <end position="29"/>
    </location>
</feature>
<dbReference type="GO" id="GO:0005886">
    <property type="term" value="C:plasma membrane"/>
    <property type="evidence" value="ECO:0007669"/>
    <property type="project" value="TreeGrafter"/>
</dbReference>
<feature type="coiled-coil region" evidence="5">
    <location>
        <begin position="67"/>
        <end position="94"/>
    </location>
</feature>
<name>A0A9D9INR6_9BACT</name>
<comment type="similarity">
    <text evidence="1">Belongs to the MreC family.</text>
</comment>
<evidence type="ECO:0000256" key="5">
    <source>
        <dbReference type="SAM" id="Coils"/>
    </source>
</evidence>
<dbReference type="InterPro" id="IPR007221">
    <property type="entry name" value="MreC"/>
</dbReference>
<dbReference type="AlphaFoldDB" id="A0A9D9INR6"/>
<proteinExistence type="inferred from homology"/>
<dbReference type="InterPro" id="IPR055342">
    <property type="entry name" value="MreC_beta-barrel_core"/>
</dbReference>
<keyword evidence="6" id="KW-0472">Membrane</keyword>